<sequence length="500" mass="54279">MPANCSTGPDTHCEGAQRLSHIWGSPRRGTGCEARYETGGPGRQLQVCPRPQPSVWEEQTVNAPSLDRRRRPPQSQPRDTPCCRSCEPMIQQCPAGNQKEVVWGMGSGAGAGVGRGRQPGNRQPRTLSRCVRLFLFPFFSVAGLLDRPEVSMTGTQRASLRSASAVPGVHCPATRAATSAQNKTFSRRIAWGLKSAASWTPQNRRQPHRMPLDSFKMAGTSAEGDPKTLEAGDGFCFFSSPNPPSSPRSLPVAHLTSSPWLVKMDAPCQAGPCQTWVCLYHSDFIIVQHQAAFQTPPHRRQRRWASKPGLMATPTMTQLELSRCRLEKGTSPNPGFRQRQPKSGVSCTLQSAANARAPKEGPHGPQREGQWDEVQTPSGADFRSQGARKVSGPSLQGLRAEDAIQSQTTAPNHGHPRFWHRGAWGSRIAPSPSPSTLSSVLITARICTGRLNKDSPRTLQSLGDGCPRGLGTYSPQHQFERAHPNTGVPSLHAAFCIPGT</sequence>
<name>A0AA40K3A6_9PEZI</name>
<dbReference type="Proteomes" id="UP001172155">
    <property type="component" value="Unassembled WGS sequence"/>
</dbReference>
<feature type="compositionally biased region" description="Basic and acidic residues" evidence="1">
    <location>
        <begin position="357"/>
        <end position="370"/>
    </location>
</feature>
<dbReference type="AlphaFoldDB" id="A0AA40K3A6"/>
<organism evidence="2 3">
    <name type="scientific">Schizothecium vesticola</name>
    <dbReference type="NCBI Taxonomy" id="314040"/>
    <lineage>
        <taxon>Eukaryota</taxon>
        <taxon>Fungi</taxon>
        <taxon>Dikarya</taxon>
        <taxon>Ascomycota</taxon>
        <taxon>Pezizomycotina</taxon>
        <taxon>Sordariomycetes</taxon>
        <taxon>Sordariomycetidae</taxon>
        <taxon>Sordariales</taxon>
        <taxon>Schizotheciaceae</taxon>
        <taxon>Schizothecium</taxon>
    </lineage>
</organism>
<comment type="caution">
    <text evidence="2">The sequence shown here is derived from an EMBL/GenBank/DDBJ whole genome shotgun (WGS) entry which is preliminary data.</text>
</comment>
<feature type="region of interest" description="Disordered" evidence="1">
    <location>
        <begin position="33"/>
        <end position="82"/>
    </location>
</feature>
<feature type="compositionally biased region" description="Polar residues" evidence="1">
    <location>
        <begin position="341"/>
        <end position="353"/>
    </location>
</feature>
<evidence type="ECO:0000313" key="3">
    <source>
        <dbReference type="Proteomes" id="UP001172155"/>
    </source>
</evidence>
<gene>
    <name evidence="2" type="ORF">B0T18DRAFT_196590</name>
</gene>
<protein>
    <submittedName>
        <fullName evidence="2">Uncharacterized protein</fullName>
    </submittedName>
</protein>
<dbReference type="EMBL" id="JAUKUD010000005">
    <property type="protein sequence ID" value="KAK0744107.1"/>
    <property type="molecule type" value="Genomic_DNA"/>
</dbReference>
<feature type="region of interest" description="Disordered" evidence="1">
    <location>
        <begin position="327"/>
        <end position="435"/>
    </location>
</feature>
<evidence type="ECO:0000256" key="1">
    <source>
        <dbReference type="SAM" id="MobiDB-lite"/>
    </source>
</evidence>
<reference evidence="2" key="1">
    <citation type="submission" date="2023-06" db="EMBL/GenBank/DDBJ databases">
        <title>Genome-scale phylogeny and comparative genomics of the fungal order Sordariales.</title>
        <authorList>
            <consortium name="Lawrence Berkeley National Laboratory"/>
            <person name="Hensen N."/>
            <person name="Bonometti L."/>
            <person name="Westerberg I."/>
            <person name="Brannstrom I.O."/>
            <person name="Guillou S."/>
            <person name="Cros-Aarteil S."/>
            <person name="Calhoun S."/>
            <person name="Haridas S."/>
            <person name="Kuo A."/>
            <person name="Mondo S."/>
            <person name="Pangilinan J."/>
            <person name="Riley R."/>
            <person name="LaButti K."/>
            <person name="Andreopoulos B."/>
            <person name="Lipzen A."/>
            <person name="Chen C."/>
            <person name="Yanf M."/>
            <person name="Daum C."/>
            <person name="Ng V."/>
            <person name="Clum A."/>
            <person name="Steindorff A."/>
            <person name="Ohm R."/>
            <person name="Martin F."/>
            <person name="Silar P."/>
            <person name="Natvig D."/>
            <person name="Lalanne C."/>
            <person name="Gautier V."/>
            <person name="Ament-velasquez S.L."/>
            <person name="Kruys A."/>
            <person name="Hutchinson M.I."/>
            <person name="Powell A.J."/>
            <person name="Barry K."/>
            <person name="Miller A.N."/>
            <person name="Grigoriev I.V."/>
            <person name="Debuchy R."/>
            <person name="Gladieux P."/>
            <person name="Thoren M.H."/>
            <person name="Johannesson H."/>
        </authorList>
    </citation>
    <scope>NUCLEOTIDE SEQUENCE</scope>
    <source>
        <strain evidence="2">SMH3187-1</strain>
    </source>
</reference>
<keyword evidence="3" id="KW-1185">Reference proteome</keyword>
<evidence type="ECO:0000313" key="2">
    <source>
        <dbReference type="EMBL" id="KAK0744107.1"/>
    </source>
</evidence>
<proteinExistence type="predicted"/>
<accession>A0AA40K3A6</accession>